<organism evidence="1 2">
    <name type="scientific">Limnofasciculus baicalensis BBK-W-15</name>
    <dbReference type="NCBI Taxonomy" id="2699891"/>
    <lineage>
        <taxon>Bacteria</taxon>
        <taxon>Bacillati</taxon>
        <taxon>Cyanobacteriota</taxon>
        <taxon>Cyanophyceae</taxon>
        <taxon>Coleofasciculales</taxon>
        <taxon>Coleofasciculaceae</taxon>
        <taxon>Limnofasciculus</taxon>
        <taxon>Limnofasciculus baicalensis</taxon>
    </lineage>
</organism>
<gene>
    <name evidence="1" type="ORF">NJ959_17345</name>
</gene>
<dbReference type="RefSeq" id="WP_254012963.1">
    <property type="nucleotide sequence ID" value="NZ_JAMZMM010000177.1"/>
</dbReference>
<reference evidence="1" key="1">
    <citation type="submission" date="2022-06" db="EMBL/GenBank/DDBJ databases">
        <title>New cyanobacteria of genus Symplocastrum in benthos of Lake Baikal.</title>
        <authorList>
            <person name="Sorokovikova E."/>
            <person name="Tikhonova I."/>
            <person name="Krasnopeev A."/>
            <person name="Evseev P."/>
            <person name="Gladkikh A."/>
            <person name="Belykh O."/>
        </authorList>
    </citation>
    <scope>NUCLEOTIDE SEQUENCE</scope>
    <source>
        <strain evidence="1">BBK-W-15</strain>
    </source>
</reference>
<evidence type="ECO:0000313" key="2">
    <source>
        <dbReference type="Proteomes" id="UP001204953"/>
    </source>
</evidence>
<sequence>MFNLLKPHGEKLAALLNNEKLPHPDKPRVEKAIECYNKWLETLKDITGDMKVVPEMVSHLTAYKRYIDV</sequence>
<dbReference type="AlphaFoldDB" id="A0AAE3KNC3"/>
<keyword evidence="2" id="KW-1185">Reference proteome</keyword>
<name>A0AAE3KNC3_9CYAN</name>
<protein>
    <submittedName>
        <fullName evidence="1">Uncharacterized protein</fullName>
    </submittedName>
</protein>
<dbReference type="EMBL" id="JAMZMM010000177">
    <property type="protein sequence ID" value="MCP2730199.1"/>
    <property type="molecule type" value="Genomic_DNA"/>
</dbReference>
<evidence type="ECO:0000313" key="1">
    <source>
        <dbReference type="EMBL" id="MCP2730199.1"/>
    </source>
</evidence>
<comment type="caution">
    <text evidence="1">The sequence shown here is derived from an EMBL/GenBank/DDBJ whole genome shotgun (WGS) entry which is preliminary data.</text>
</comment>
<dbReference type="Proteomes" id="UP001204953">
    <property type="component" value="Unassembled WGS sequence"/>
</dbReference>
<accession>A0AAE3KNC3</accession>
<proteinExistence type="predicted"/>